<feature type="coiled-coil region" evidence="8">
    <location>
        <begin position="254"/>
        <end position="281"/>
    </location>
</feature>
<keyword evidence="3 7" id="KW-0479">Metal-binding</keyword>
<dbReference type="Gene3D" id="3.30.40.10">
    <property type="entry name" value="Zinc/RING finger domain, C3HC4 (zinc finger)"/>
    <property type="match status" value="3"/>
</dbReference>
<evidence type="ECO:0000313" key="13">
    <source>
        <dbReference type="Proteomes" id="UP001159428"/>
    </source>
</evidence>
<evidence type="ECO:0000313" key="12">
    <source>
        <dbReference type="EMBL" id="CAH3128135.1"/>
    </source>
</evidence>
<evidence type="ECO:0000256" key="4">
    <source>
        <dbReference type="ARBA" id="ARBA00022737"/>
    </source>
</evidence>
<dbReference type="SUPFAM" id="SSF57850">
    <property type="entry name" value="RING/U-box"/>
    <property type="match status" value="1"/>
</dbReference>
<proteinExistence type="predicted"/>
<feature type="domain" description="RING-type" evidence="9">
    <location>
        <begin position="29"/>
        <end position="73"/>
    </location>
</feature>
<keyword evidence="5 7" id="KW-0863">Zinc-finger</keyword>
<comment type="caution">
    <text evidence="12">The sequence shown here is derived from an EMBL/GenBank/DDBJ whole genome shotgun (WGS) entry which is preliminary data.</text>
</comment>
<dbReference type="InterPro" id="IPR002083">
    <property type="entry name" value="MATH/TRAF_dom"/>
</dbReference>
<feature type="domain" description="TRAF-type" evidence="11">
    <location>
        <begin position="180"/>
        <end position="236"/>
    </location>
</feature>
<evidence type="ECO:0000256" key="6">
    <source>
        <dbReference type="ARBA" id="ARBA00022833"/>
    </source>
</evidence>
<evidence type="ECO:0000256" key="3">
    <source>
        <dbReference type="ARBA" id="ARBA00022723"/>
    </source>
</evidence>
<keyword evidence="13" id="KW-1185">Reference proteome</keyword>
<dbReference type="Pfam" id="PF02176">
    <property type="entry name" value="zf-TRAF"/>
    <property type="match status" value="1"/>
</dbReference>
<evidence type="ECO:0000259" key="10">
    <source>
        <dbReference type="PROSITE" id="PS50144"/>
    </source>
</evidence>
<dbReference type="GO" id="GO:0005164">
    <property type="term" value="F:tumor necrosis factor receptor binding"/>
    <property type="evidence" value="ECO:0007669"/>
    <property type="project" value="TreeGrafter"/>
</dbReference>
<dbReference type="GO" id="GO:0043122">
    <property type="term" value="P:regulation of canonical NF-kappaB signal transduction"/>
    <property type="evidence" value="ECO:0007669"/>
    <property type="project" value="TreeGrafter"/>
</dbReference>
<dbReference type="InterPro" id="IPR001841">
    <property type="entry name" value="Znf_RING"/>
</dbReference>
<feature type="domain" description="MATH" evidence="10">
    <location>
        <begin position="305"/>
        <end position="394"/>
    </location>
</feature>
<keyword evidence="4" id="KW-0677">Repeat</keyword>
<dbReference type="PANTHER" id="PTHR10131">
    <property type="entry name" value="TNF RECEPTOR ASSOCIATED FACTOR"/>
    <property type="match status" value="1"/>
</dbReference>
<dbReference type="InterPro" id="IPR013083">
    <property type="entry name" value="Znf_RING/FYVE/PHD"/>
</dbReference>
<dbReference type="PANTHER" id="PTHR10131:SF94">
    <property type="entry name" value="TNF RECEPTOR-ASSOCIATED FACTOR 4"/>
    <property type="match status" value="1"/>
</dbReference>
<dbReference type="GO" id="GO:0007165">
    <property type="term" value="P:signal transduction"/>
    <property type="evidence" value="ECO:0007669"/>
    <property type="project" value="InterPro"/>
</dbReference>
<keyword evidence="6 7" id="KW-0862">Zinc</keyword>
<sequence length="394" mass="45541">MAESTSSDHCPPSGYEEDFVKEVEEDFQCPICHLPLKEPVLTRCGHRYCKECLDERIGRQKSKEESLTCPTDRENLDPDLDIFPDKATERRVLSMAIRCPNDGCEWTGKLRNKEVKLTHISINIHLESCPFQQVACANKNCHEKVQRRHLTQHENNVCPWRILQCTYCTEPHPDYMMQGHIRQCSKFPVTCPNSCGRSIPRDMVSNHIKEECPLTIISCPHAGMGCTTKVERHEMEYHLESATRIHFDLVCIKLNNTEDKLNKTEDELNNTKDKLKKTEDKSNNTPKLFEKCHETPKVVERKTSQCVSFLRIDSFSEILKEAKDGGKDEIGSDPFYTKKETESFGYELRMVICPNGFGNDKKTHLSVFMVLMKGEYDAILRWPFNKKVKFTLID</sequence>
<evidence type="ECO:0000256" key="1">
    <source>
        <dbReference type="ARBA" id="ARBA00004496"/>
    </source>
</evidence>
<dbReference type="PROSITE" id="PS50089">
    <property type="entry name" value="ZF_RING_2"/>
    <property type="match status" value="1"/>
</dbReference>
<keyword evidence="8" id="KW-0175">Coiled coil</keyword>
<evidence type="ECO:0000256" key="2">
    <source>
        <dbReference type="ARBA" id="ARBA00022490"/>
    </source>
</evidence>
<dbReference type="PIRSF" id="PIRSF015614">
    <property type="entry name" value="TRAF"/>
    <property type="match status" value="1"/>
</dbReference>
<dbReference type="InterPro" id="IPR008974">
    <property type="entry name" value="TRAF-like"/>
</dbReference>
<dbReference type="AlphaFoldDB" id="A0AAU9WW16"/>
<dbReference type="InterPro" id="IPR049342">
    <property type="entry name" value="TRAF1-6_MATH_dom"/>
</dbReference>
<feature type="domain" description="TRAF-type" evidence="11">
    <location>
        <begin position="125"/>
        <end position="178"/>
    </location>
</feature>
<dbReference type="SUPFAM" id="SSF49599">
    <property type="entry name" value="TRAF domain-like"/>
    <property type="match status" value="3"/>
</dbReference>
<evidence type="ECO:0000256" key="8">
    <source>
        <dbReference type="SAM" id="Coils"/>
    </source>
</evidence>
<comment type="subcellular location">
    <subcellularLocation>
        <location evidence="1">Cytoplasm</location>
    </subcellularLocation>
</comment>
<dbReference type="InterPro" id="IPR012227">
    <property type="entry name" value="TNF_rcpt-assoc_TRAF_met"/>
</dbReference>
<dbReference type="GO" id="GO:0005737">
    <property type="term" value="C:cytoplasm"/>
    <property type="evidence" value="ECO:0007669"/>
    <property type="project" value="UniProtKB-SubCell"/>
</dbReference>
<dbReference type="Gene3D" id="2.60.210.10">
    <property type="entry name" value="Apoptosis, Tumor Necrosis Factor Receptor Associated Protein 2, Chain A"/>
    <property type="match status" value="1"/>
</dbReference>
<gene>
    <name evidence="12" type="ORF">PMEA_00013310</name>
</gene>
<dbReference type="SMART" id="SM00184">
    <property type="entry name" value="RING"/>
    <property type="match status" value="1"/>
</dbReference>
<name>A0AAU9WW16_9CNID</name>
<dbReference type="Pfam" id="PF21355">
    <property type="entry name" value="TRAF-mep_MATH"/>
    <property type="match status" value="1"/>
</dbReference>
<evidence type="ECO:0000256" key="5">
    <source>
        <dbReference type="ARBA" id="ARBA00022771"/>
    </source>
</evidence>
<dbReference type="Proteomes" id="UP001159428">
    <property type="component" value="Unassembled WGS sequence"/>
</dbReference>
<dbReference type="InterPro" id="IPR017907">
    <property type="entry name" value="Znf_RING_CS"/>
</dbReference>
<dbReference type="InterPro" id="IPR001293">
    <property type="entry name" value="Znf_TRAF"/>
</dbReference>
<reference evidence="12 13" key="1">
    <citation type="submission" date="2022-05" db="EMBL/GenBank/DDBJ databases">
        <authorList>
            <consortium name="Genoscope - CEA"/>
            <person name="William W."/>
        </authorList>
    </citation>
    <scope>NUCLEOTIDE SEQUENCE [LARGE SCALE GENOMIC DNA]</scope>
</reference>
<dbReference type="PROSITE" id="PS00518">
    <property type="entry name" value="ZF_RING_1"/>
    <property type="match status" value="1"/>
</dbReference>
<feature type="zinc finger region" description="TRAF-type" evidence="7">
    <location>
        <begin position="125"/>
        <end position="178"/>
    </location>
</feature>
<dbReference type="PROSITE" id="PS50145">
    <property type="entry name" value="ZF_TRAF"/>
    <property type="match status" value="2"/>
</dbReference>
<evidence type="ECO:0000259" key="9">
    <source>
        <dbReference type="PROSITE" id="PS50089"/>
    </source>
</evidence>
<dbReference type="EMBL" id="CALNXJ010000023">
    <property type="protein sequence ID" value="CAH3128135.1"/>
    <property type="molecule type" value="Genomic_DNA"/>
</dbReference>
<accession>A0AAU9WW16</accession>
<feature type="zinc finger region" description="TRAF-type" evidence="7">
    <location>
        <begin position="180"/>
        <end position="236"/>
    </location>
</feature>
<evidence type="ECO:0000259" key="11">
    <source>
        <dbReference type="PROSITE" id="PS50145"/>
    </source>
</evidence>
<dbReference type="GO" id="GO:0042981">
    <property type="term" value="P:regulation of apoptotic process"/>
    <property type="evidence" value="ECO:0007669"/>
    <property type="project" value="InterPro"/>
</dbReference>
<keyword evidence="2" id="KW-0963">Cytoplasm</keyword>
<dbReference type="GO" id="GO:0031625">
    <property type="term" value="F:ubiquitin protein ligase binding"/>
    <property type="evidence" value="ECO:0007669"/>
    <property type="project" value="TreeGrafter"/>
</dbReference>
<dbReference type="GO" id="GO:0008270">
    <property type="term" value="F:zinc ion binding"/>
    <property type="evidence" value="ECO:0007669"/>
    <property type="project" value="UniProtKB-KW"/>
</dbReference>
<dbReference type="Pfam" id="PF13445">
    <property type="entry name" value="zf-RING_UBOX"/>
    <property type="match status" value="1"/>
</dbReference>
<dbReference type="InterPro" id="IPR027370">
    <property type="entry name" value="Znf-RING_euk"/>
</dbReference>
<organism evidence="12 13">
    <name type="scientific">Pocillopora meandrina</name>
    <dbReference type="NCBI Taxonomy" id="46732"/>
    <lineage>
        <taxon>Eukaryota</taxon>
        <taxon>Metazoa</taxon>
        <taxon>Cnidaria</taxon>
        <taxon>Anthozoa</taxon>
        <taxon>Hexacorallia</taxon>
        <taxon>Scleractinia</taxon>
        <taxon>Astrocoeniina</taxon>
        <taxon>Pocilloporidae</taxon>
        <taxon>Pocillopora</taxon>
    </lineage>
</organism>
<evidence type="ECO:0008006" key="14">
    <source>
        <dbReference type="Google" id="ProtNLM"/>
    </source>
</evidence>
<dbReference type="PROSITE" id="PS50144">
    <property type="entry name" value="MATH"/>
    <property type="match status" value="1"/>
</dbReference>
<evidence type="ECO:0000256" key="7">
    <source>
        <dbReference type="PROSITE-ProRule" id="PRU00207"/>
    </source>
</evidence>
<protein>
    <recommendedName>
        <fullName evidence="14">TNF receptor-associated factor 4</fullName>
    </recommendedName>
</protein>